<evidence type="ECO:0000259" key="1">
    <source>
        <dbReference type="Pfam" id="PF01609"/>
    </source>
</evidence>
<accession>A0ABN6L6N9</accession>
<dbReference type="PANTHER" id="PTHR30007:SF0">
    <property type="entry name" value="TRANSPOSASE"/>
    <property type="match status" value="1"/>
</dbReference>
<protein>
    <submittedName>
        <fullName evidence="3">DDE transposase</fullName>
    </submittedName>
</protein>
<name>A0ABN6L6N9_9BACT</name>
<dbReference type="InterPro" id="IPR002559">
    <property type="entry name" value="Transposase_11"/>
</dbReference>
<evidence type="ECO:0000313" key="4">
    <source>
        <dbReference type="Proteomes" id="UP001354989"/>
    </source>
</evidence>
<proteinExistence type="predicted"/>
<dbReference type="Proteomes" id="UP001354989">
    <property type="component" value="Chromosome"/>
</dbReference>
<dbReference type="NCBIfam" id="NF033580">
    <property type="entry name" value="transpos_IS5_3"/>
    <property type="match status" value="1"/>
</dbReference>
<feature type="domain" description="Insertion element IS402-like" evidence="2">
    <location>
        <begin position="8"/>
        <end position="76"/>
    </location>
</feature>
<evidence type="ECO:0000313" key="3">
    <source>
        <dbReference type="EMBL" id="BDC98859.1"/>
    </source>
</evidence>
<dbReference type="Pfam" id="PF01609">
    <property type="entry name" value="DDE_Tnp_1"/>
    <property type="match status" value="1"/>
</dbReference>
<sequence length="257" mass="29950">MQAKHVDLTDFQWQYIKKFFVNDRPTKYSSREMFNAIQWITRAGTQWRNLDSRFPKWQSVYYYFRKWKRSGLIIQIIIELTKIDRQEQGQKPSPSLLAVDSQSIKVGTGISIDKGIDGNKKINGRKRSIAVDIDGRIVAVYVGAANQHDGEAGLELLPKLTQFERLELFRGDSAYGKVFAEGAEIFGWITDTIQNPPSKDRGFVPQKQRWQVERTFGWLNSYRRLSKDYEKDPRSSEAFIALSYSNTILIRLHEYRL</sequence>
<feature type="domain" description="Transposase IS4-like" evidence="1">
    <location>
        <begin position="93"/>
        <end position="241"/>
    </location>
</feature>
<keyword evidence="4" id="KW-1185">Reference proteome</keyword>
<dbReference type="EMBL" id="AP025292">
    <property type="protein sequence ID" value="BDC98859.1"/>
    <property type="molecule type" value="Genomic_DNA"/>
</dbReference>
<dbReference type="PANTHER" id="PTHR30007">
    <property type="entry name" value="PHP DOMAIN PROTEIN"/>
    <property type="match status" value="1"/>
</dbReference>
<organism evidence="3 4">
    <name type="scientific">Persicobacter psychrovividus</name>
    <dbReference type="NCBI Taxonomy" id="387638"/>
    <lineage>
        <taxon>Bacteria</taxon>
        <taxon>Pseudomonadati</taxon>
        <taxon>Bacteroidota</taxon>
        <taxon>Cytophagia</taxon>
        <taxon>Cytophagales</taxon>
        <taxon>Persicobacteraceae</taxon>
        <taxon>Persicobacter</taxon>
    </lineage>
</organism>
<gene>
    <name evidence="3" type="ORF">PEPS_11400</name>
</gene>
<dbReference type="InterPro" id="IPR025161">
    <property type="entry name" value="IS402-like_dom"/>
</dbReference>
<dbReference type="RefSeq" id="WP_338397920.1">
    <property type="nucleotide sequence ID" value="NZ_AP025292.1"/>
</dbReference>
<dbReference type="Pfam" id="PF13340">
    <property type="entry name" value="DUF4096"/>
    <property type="match status" value="1"/>
</dbReference>
<reference evidence="3 4" key="1">
    <citation type="submission" date="2021-12" db="EMBL/GenBank/DDBJ databases">
        <title>Genome sequencing of bacteria with rrn-lacking chromosome and rrn-plasmid.</title>
        <authorList>
            <person name="Anda M."/>
            <person name="Iwasaki W."/>
        </authorList>
    </citation>
    <scope>NUCLEOTIDE SEQUENCE [LARGE SCALE GENOMIC DNA]</scope>
    <source>
        <strain evidence="3 4">NBRC 101262</strain>
    </source>
</reference>
<evidence type="ECO:0000259" key="2">
    <source>
        <dbReference type="Pfam" id="PF13340"/>
    </source>
</evidence>